<feature type="coiled-coil region" evidence="5">
    <location>
        <begin position="279"/>
        <end position="395"/>
    </location>
</feature>
<dbReference type="AlphaFoldDB" id="A0A0N4UHC2"/>
<evidence type="ECO:0000313" key="9">
    <source>
        <dbReference type="WBParaSite" id="DME_0000694301-mRNA-1"/>
    </source>
</evidence>
<organism evidence="7 9">
    <name type="scientific">Dracunculus medinensis</name>
    <name type="common">Guinea worm</name>
    <dbReference type="NCBI Taxonomy" id="318479"/>
    <lineage>
        <taxon>Eukaryota</taxon>
        <taxon>Metazoa</taxon>
        <taxon>Ecdysozoa</taxon>
        <taxon>Nematoda</taxon>
        <taxon>Chromadorea</taxon>
        <taxon>Rhabditida</taxon>
        <taxon>Spirurina</taxon>
        <taxon>Dracunculoidea</taxon>
        <taxon>Dracunculidae</taxon>
        <taxon>Dracunculus</taxon>
    </lineage>
</organism>
<dbReference type="WBParaSite" id="DME_0000694301-mRNA-1">
    <property type="protein sequence ID" value="DME_0000694301-mRNA-1"/>
    <property type="gene ID" value="DME_0000694301"/>
</dbReference>
<dbReference type="SUPFAM" id="SSF47473">
    <property type="entry name" value="EF-hand"/>
    <property type="match status" value="2"/>
</dbReference>
<keyword evidence="2" id="KW-0963">Cytoplasm</keyword>
<dbReference type="OrthoDB" id="5799458at2759"/>
<evidence type="ECO:0000256" key="2">
    <source>
        <dbReference type="ARBA" id="ARBA00022490"/>
    </source>
</evidence>
<dbReference type="Proteomes" id="UP000274756">
    <property type="component" value="Unassembled WGS sequence"/>
</dbReference>
<comment type="subcellular location">
    <subcellularLocation>
        <location evidence="1">Cytoplasm</location>
        <location evidence="1">Cytoskeleton</location>
        <location evidence="1">Microtubule organizing center</location>
        <location evidence="1">Centrosome</location>
    </subcellularLocation>
</comment>
<keyword evidence="3" id="KW-0597">Phosphoprotein</keyword>
<evidence type="ECO:0000256" key="4">
    <source>
        <dbReference type="ARBA" id="ARBA00023212"/>
    </source>
</evidence>
<evidence type="ECO:0000256" key="1">
    <source>
        <dbReference type="ARBA" id="ARBA00004300"/>
    </source>
</evidence>
<gene>
    <name evidence="6" type="ORF">DME_LOCUS9775</name>
</gene>
<accession>A0A0N4UHC2</accession>
<proteinExistence type="predicted"/>
<dbReference type="InterPro" id="IPR011992">
    <property type="entry name" value="EF-hand-dom_pair"/>
</dbReference>
<evidence type="ECO:0000256" key="5">
    <source>
        <dbReference type="SAM" id="Coils"/>
    </source>
</evidence>
<reference evidence="9" key="1">
    <citation type="submission" date="2017-02" db="UniProtKB">
        <authorList>
            <consortium name="WormBaseParasite"/>
        </authorList>
    </citation>
    <scope>IDENTIFICATION</scope>
</reference>
<dbReference type="GO" id="GO:0005813">
    <property type="term" value="C:centrosome"/>
    <property type="evidence" value="ECO:0007669"/>
    <property type="project" value="UniProtKB-SubCell"/>
</dbReference>
<evidence type="ECO:0000313" key="6">
    <source>
        <dbReference type="EMBL" id="VDN59802.1"/>
    </source>
</evidence>
<evidence type="ECO:0000313" key="7">
    <source>
        <dbReference type="Proteomes" id="UP000038040"/>
    </source>
</evidence>
<feature type="coiled-coil region" evidence="5">
    <location>
        <begin position="539"/>
        <end position="570"/>
    </location>
</feature>
<evidence type="ECO:0000313" key="8">
    <source>
        <dbReference type="Proteomes" id="UP000274756"/>
    </source>
</evidence>
<dbReference type="PANTHER" id="PTHR18905:SF13">
    <property type="entry name" value="NON-CENTROSOMAL MICROTUBULE ARRAY"/>
    <property type="match status" value="1"/>
</dbReference>
<evidence type="ECO:0000256" key="3">
    <source>
        <dbReference type="ARBA" id="ARBA00022553"/>
    </source>
</evidence>
<dbReference type="Gene3D" id="1.10.238.10">
    <property type="entry name" value="EF-hand"/>
    <property type="match status" value="1"/>
</dbReference>
<protein>
    <submittedName>
        <fullName evidence="9">EF-hand domain-containing protein</fullName>
    </submittedName>
</protein>
<dbReference type="PANTHER" id="PTHR18905">
    <property type="entry name" value="NINEIN"/>
    <property type="match status" value="1"/>
</dbReference>
<dbReference type="Proteomes" id="UP000038040">
    <property type="component" value="Unplaced"/>
</dbReference>
<dbReference type="STRING" id="318479.A0A0N4UHC2"/>
<keyword evidence="8" id="KW-1185">Reference proteome</keyword>
<dbReference type="EMBL" id="UYYG01001190">
    <property type="protein sequence ID" value="VDN59802.1"/>
    <property type="molecule type" value="Genomic_DNA"/>
</dbReference>
<feature type="coiled-coil region" evidence="5">
    <location>
        <begin position="874"/>
        <end position="915"/>
    </location>
</feature>
<name>A0A0N4UHC2_DRAME</name>
<keyword evidence="4" id="KW-0206">Cytoskeleton</keyword>
<reference evidence="6 8" key="2">
    <citation type="submission" date="2018-11" db="EMBL/GenBank/DDBJ databases">
        <authorList>
            <consortium name="Pathogen Informatics"/>
        </authorList>
    </citation>
    <scope>NUCLEOTIDE SEQUENCE [LARGE SCALE GENOMIC DNA]</scope>
</reference>
<keyword evidence="5" id="KW-0175">Coiled coil</keyword>
<sequence length="933" mass="108521">MTTVNIDNDNVHIKQLNALFLECANNGEAYLDQGGLHTLCEKLNLLSSIDLIIERVLCGYNVVDFPTFKERFVRLLPEIVNFDSIDIKLQKEIEKTLSQLGFNLHSFLNQYDIRLICENTPQLNRLNTVDINDLFGRADSKHAGRITINQFLNQYQIQKQLNDEVNFIAETFAPSVNLFEAIDTNNTGIVDVQQLVEHWATCGINIEQSLAALKETGLPLHGSINTISLSGKLERELSDVAISSSASNLIRVALLSLHAYIDHLRYLSKEGESRCDHLHKQLQLANQRRNLLIEELEQNQASVEESYEQRLRQCEERYRARISQLEERFSTEKRDLIKEVERMEEELSRVRYSESTCKTRLQLVERQCARFGEEAQEMAESMQKMEHANRQLRAELGKALHPRQIDENAQILMWRRRVEFLLAHNKKLRDKIDEMASSKKKYNFYRKINPLYFHWTNSFRLKVLAIRKRRIERNNSLSEMESEPESIFIRVRRRRLLKVRERMRIHQRIEQSVNANKIAVEGTSSEETVNSLVRNSTSERNLVSLLEKKHEELKRLKDEHRREISALKLSANKALSDALNDQQRQITQSFEKERWQFDVRLASERNALERKFAEEKMKLINRLQEEFDLELNRLKALISPCVSDDSYLYKNQNEVYFTIILIALFAELPNELSSKKMDSHNAKFTNCDGRYLNRKPQDCSVSDNAVPSTSAFVLLIEKYRAIAPTNKHHFIEKRSSNSIEKASSHSSLPIFFDKLKQSPLPQKCNRCELIDKRLKELLSVISNENIVIESGFEDIDSSIEGINEEVSLIKTENKTLKSRLELLRVKIIELRLCLSGSGTMYRKYDCMLGGSENSEMRQFNTKNFAHNFCGSMLVGNFRRQIIRLEAEKALLNARLIELKELVKHLVNKYKEQLDETSRLGDIFRRIYSKVGGS</sequence>
<dbReference type="GO" id="GO:0034454">
    <property type="term" value="P:microtubule anchoring at centrosome"/>
    <property type="evidence" value="ECO:0007669"/>
    <property type="project" value="TreeGrafter"/>
</dbReference>